<keyword evidence="1" id="KW-1133">Transmembrane helix</keyword>
<keyword evidence="1" id="KW-0812">Transmembrane</keyword>
<evidence type="ECO:0000259" key="2">
    <source>
        <dbReference type="Pfam" id="PF13231"/>
    </source>
</evidence>
<comment type="caution">
    <text evidence="3">The sequence shown here is derived from an EMBL/GenBank/DDBJ whole genome shotgun (WGS) entry which is preliminary data.</text>
</comment>
<dbReference type="AlphaFoldDB" id="A0A4R9G226"/>
<gene>
    <name evidence="3" type="ORF">EHO59_08530</name>
</gene>
<organism evidence="3 4">
    <name type="scientific">Leptospira semungkisensis</name>
    <dbReference type="NCBI Taxonomy" id="2484985"/>
    <lineage>
        <taxon>Bacteria</taxon>
        <taxon>Pseudomonadati</taxon>
        <taxon>Spirochaetota</taxon>
        <taxon>Spirochaetia</taxon>
        <taxon>Leptospirales</taxon>
        <taxon>Leptospiraceae</taxon>
        <taxon>Leptospira</taxon>
    </lineage>
</organism>
<dbReference type="Pfam" id="PF13231">
    <property type="entry name" value="PMT_2"/>
    <property type="match status" value="1"/>
</dbReference>
<keyword evidence="3" id="KW-0328">Glycosyltransferase</keyword>
<feature type="transmembrane region" description="Helical" evidence="1">
    <location>
        <begin position="87"/>
        <end position="104"/>
    </location>
</feature>
<dbReference type="Proteomes" id="UP000297453">
    <property type="component" value="Unassembled WGS sequence"/>
</dbReference>
<dbReference type="GO" id="GO:0016757">
    <property type="term" value="F:glycosyltransferase activity"/>
    <property type="evidence" value="ECO:0007669"/>
    <property type="project" value="UniProtKB-KW"/>
</dbReference>
<reference evidence="3" key="1">
    <citation type="journal article" date="2019" name="PLoS Negl. Trop. Dis.">
        <title>Revisiting the worldwide diversity of Leptospira species in the environment.</title>
        <authorList>
            <person name="Vincent A.T."/>
            <person name="Schiettekatte O."/>
            <person name="Bourhy P."/>
            <person name="Veyrier F.J."/>
            <person name="Picardeau M."/>
        </authorList>
    </citation>
    <scope>NUCLEOTIDE SEQUENCE [LARGE SCALE GENOMIC DNA]</scope>
    <source>
        <strain evidence="3">SSS9</strain>
    </source>
</reference>
<evidence type="ECO:0000313" key="4">
    <source>
        <dbReference type="Proteomes" id="UP000297453"/>
    </source>
</evidence>
<keyword evidence="3" id="KW-0808">Transferase</keyword>
<feature type="transmembrane region" description="Helical" evidence="1">
    <location>
        <begin position="282"/>
        <end position="298"/>
    </location>
</feature>
<feature type="transmembrane region" description="Helical" evidence="1">
    <location>
        <begin position="49"/>
        <end position="67"/>
    </location>
</feature>
<feature type="transmembrane region" description="Helical" evidence="1">
    <location>
        <begin position="160"/>
        <end position="191"/>
    </location>
</feature>
<name>A0A4R9G226_9LEPT</name>
<keyword evidence="1" id="KW-0472">Membrane</keyword>
<evidence type="ECO:0000256" key="1">
    <source>
        <dbReference type="SAM" id="Phobius"/>
    </source>
</evidence>
<accession>A0A4R9G226</accession>
<evidence type="ECO:0000313" key="3">
    <source>
        <dbReference type="EMBL" id="TGK05085.1"/>
    </source>
</evidence>
<dbReference type="EMBL" id="RQEP01000010">
    <property type="protein sequence ID" value="TGK05085.1"/>
    <property type="molecule type" value="Genomic_DNA"/>
</dbReference>
<protein>
    <submittedName>
        <fullName evidence="3">Dolichyl-phosphate-mannose--protein mannosyltransferase</fullName>
    </submittedName>
</protein>
<feature type="transmembrane region" description="Helical" evidence="1">
    <location>
        <begin position="134"/>
        <end position="153"/>
    </location>
</feature>
<dbReference type="InterPro" id="IPR038731">
    <property type="entry name" value="RgtA/B/C-like"/>
</dbReference>
<sequence length="396" mass="44991">MLPKADSKWAAPTSISIIREGNVNLDEFVNHPAFQNLPSQGLEKVQDHYYSYYPIGSSLLGIPQIFLLMQINGPNEVVQHSLEAGKLVASSWMAISAVLIYLCFRRKFGEMNAVMASLLFAFATPALSTGSRAMWQQSGSLFINCILIYLCMLETVKNRSLIFLGFILGLDIWVRPSTIIFTFPVFVYFLFLVKRRIFFVIAGGIVPAVLYLIYNLNIYGSLESTYASQHINRIFQFSGFGKKLVGILLSPSRGVFIWSPFLLFSFWGIVKMKQDPDRKLSILFLTCIVLHTLLIASFDDWWGGHSIGPRLMSEIIPFLLWFAMKGIADLPEEGRKSAWFRNLWVAACIFSLIVHVRASVDFGPEVWNKAPDEGPRSWELRNPQFIDGDWTIKLLY</sequence>
<keyword evidence="4" id="KW-1185">Reference proteome</keyword>
<proteinExistence type="predicted"/>
<feature type="transmembrane region" description="Helical" evidence="1">
    <location>
        <begin position="255"/>
        <end position="270"/>
    </location>
</feature>
<feature type="transmembrane region" description="Helical" evidence="1">
    <location>
        <begin position="197"/>
        <end position="219"/>
    </location>
</feature>
<dbReference type="OrthoDB" id="316175at2"/>
<feature type="domain" description="Glycosyltransferase RgtA/B/C/D-like" evidence="2">
    <location>
        <begin position="77"/>
        <end position="198"/>
    </location>
</feature>